<comment type="caution">
    <text evidence="2">The sequence shown here is derived from an EMBL/GenBank/DDBJ whole genome shotgun (WGS) entry which is preliminary data.</text>
</comment>
<organism evidence="2 3">
    <name type="scientific">Sparassis crispa</name>
    <dbReference type="NCBI Taxonomy" id="139825"/>
    <lineage>
        <taxon>Eukaryota</taxon>
        <taxon>Fungi</taxon>
        <taxon>Dikarya</taxon>
        <taxon>Basidiomycota</taxon>
        <taxon>Agaricomycotina</taxon>
        <taxon>Agaricomycetes</taxon>
        <taxon>Polyporales</taxon>
        <taxon>Sparassidaceae</taxon>
        <taxon>Sparassis</taxon>
    </lineage>
</organism>
<dbReference type="RefSeq" id="XP_027615676.1">
    <property type="nucleotide sequence ID" value="XM_027759875.1"/>
</dbReference>
<name>A0A401GRC4_9APHY</name>
<reference evidence="2 3" key="1">
    <citation type="journal article" date="2018" name="Sci. Rep.">
        <title>Genome sequence of the cauliflower mushroom Sparassis crispa (Hanabiratake) and its association with beneficial usage.</title>
        <authorList>
            <person name="Kiyama R."/>
            <person name="Furutani Y."/>
            <person name="Kawaguchi K."/>
            <person name="Nakanishi T."/>
        </authorList>
    </citation>
    <scope>NUCLEOTIDE SEQUENCE [LARGE SCALE GENOMIC DNA]</scope>
</reference>
<sequence>MASMRTVPRGLRLVGIIIAMVIIKDQGQEPVVQVLQSSRNMVGGMTIRETFALQTNWFEERGA</sequence>
<evidence type="ECO:0000313" key="2">
    <source>
        <dbReference type="EMBL" id="GBE84763.1"/>
    </source>
</evidence>
<dbReference type="GeneID" id="38781680"/>
<keyword evidence="3" id="KW-1185">Reference proteome</keyword>
<dbReference type="AlphaFoldDB" id="A0A401GRC4"/>
<feature type="signal peptide" evidence="1">
    <location>
        <begin position="1"/>
        <end position="27"/>
    </location>
</feature>
<dbReference type="InParanoid" id="A0A401GRC4"/>
<evidence type="ECO:0000313" key="3">
    <source>
        <dbReference type="Proteomes" id="UP000287166"/>
    </source>
</evidence>
<dbReference type="Proteomes" id="UP000287166">
    <property type="component" value="Unassembled WGS sequence"/>
</dbReference>
<proteinExistence type="predicted"/>
<gene>
    <name evidence="2" type="ORF">SCP_0607430</name>
</gene>
<evidence type="ECO:0000256" key="1">
    <source>
        <dbReference type="SAM" id="SignalP"/>
    </source>
</evidence>
<keyword evidence="1" id="KW-0732">Signal</keyword>
<protein>
    <submittedName>
        <fullName evidence="2">Uncharacterized protein</fullName>
    </submittedName>
</protein>
<dbReference type="EMBL" id="BFAD01000006">
    <property type="protein sequence ID" value="GBE84763.1"/>
    <property type="molecule type" value="Genomic_DNA"/>
</dbReference>
<feature type="chain" id="PRO_5019062596" evidence="1">
    <location>
        <begin position="28"/>
        <end position="63"/>
    </location>
</feature>
<accession>A0A401GRC4</accession>